<dbReference type="EMBL" id="BAABME010011197">
    <property type="protein sequence ID" value="GAA0183381.1"/>
    <property type="molecule type" value="Genomic_DNA"/>
</dbReference>
<accession>A0AAV3RNW3</accession>
<proteinExistence type="predicted"/>
<reference evidence="3 4" key="1">
    <citation type="submission" date="2024-01" db="EMBL/GenBank/DDBJ databases">
        <title>The complete chloroplast genome sequence of Lithospermum erythrorhizon: insights into the phylogenetic relationship among Boraginaceae species and the maternal lineages of purple gromwells.</title>
        <authorList>
            <person name="Okada T."/>
            <person name="Watanabe K."/>
        </authorList>
    </citation>
    <scope>NUCLEOTIDE SEQUENCE [LARGE SCALE GENOMIC DNA]</scope>
</reference>
<feature type="transmembrane region" description="Helical" evidence="2">
    <location>
        <begin position="76"/>
        <end position="95"/>
    </location>
</feature>
<feature type="compositionally biased region" description="Polar residues" evidence="1">
    <location>
        <begin position="43"/>
        <end position="59"/>
    </location>
</feature>
<evidence type="ECO:0000313" key="3">
    <source>
        <dbReference type="EMBL" id="GAA0183381.1"/>
    </source>
</evidence>
<dbReference type="AlphaFoldDB" id="A0AAV3RNW3"/>
<keyword evidence="4" id="KW-1185">Reference proteome</keyword>
<evidence type="ECO:0000313" key="4">
    <source>
        <dbReference type="Proteomes" id="UP001454036"/>
    </source>
</evidence>
<keyword evidence="2" id="KW-0472">Membrane</keyword>
<dbReference type="Proteomes" id="UP001454036">
    <property type="component" value="Unassembled WGS sequence"/>
</dbReference>
<evidence type="ECO:0000256" key="2">
    <source>
        <dbReference type="SAM" id="Phobius"/>
    </source>
</evidence>
<evidence type="ECO:0000256" key="1">
    <source>
        <dbReference type="SAM" id="MobiDB-lite"/>
    </source>
</evidence>
<keyword evidence="2" id="KW-0812">Transmembrane</keyword>
<organism evidence="3 4">
    <name type="scientific">Lithospermum erythrorhizon</name>
    <name type="common">Purple gromwell</name>
    <name type="synonym">Lithospermum officinale var. erythrorhizon</name>
    <dbReference type="NCBI Taxonomy" id="34254"/>
    <lineage>
        <taxon>Eukaryota</taxon>
        <taxon>Viridiplantae</taxon>
        <taxon>Streptophyta</taxon>
        <taxon>Embryophyta</taxon>
        <taxon>Tracheophyta</taxon>
        <taxon>Spermatophyta</taxon>
        <taxon>Magnoliopsida</taxon>
        <taxon>eudicotyledons</taxon>
        <taxon>Gunneridae</taxon>
        <taxon>Pentapetalae</taxon>
        <taxon>asterids</taxon>
        <taxon>lamiids</taxon>
        <taxon>Boraginales</taxon>
        <taxon>Boraginaceae</taxon>
        <taxon>Boraginoideae</taxon>
        <taxon>Lithospermeae</taxon>
        <taxon>Lithospermum</taxon>
    </lineage>
</organism>
<sequence>MVAPGNVKGANVQAPPPHGQYRQPRMKAAGAVTPTFGMPITPTMGNQTSPKLPSATQNTEVLHQTKNKLPYSPVRMGIVGFGAAFGIFYFALYTYKKQEVTAIDVARVATGTATHENTHPRNRADKK</sequence>
<evidence type="ECO:0008006" key="5">
    <source>
        <dbReference type="Google" id="ProtNLM"/>
    </source>
</evidence>
<gene>
    <name evidence="3" type="ORF">LIER_30801</name>
</gene>
<protein>
    <recommendedName>
        <fullName evidence="5">Transmembrane protein</fullName>
    </recommendedName>
</protein>
<keyword evidence="2" id="KW-1133">Transmembrane helix</keyword>
<comment type="caution">
    <text evidence="3">The sequence shown here is derived from an EMBL/GenBank/DDBJ whole genome shotgun (WGS) entry which is preliminary data.</text>
</comment>
<name>A0AAV3RNW3_LITER</name>
<feature type="region of interest" description="Disordered" evidence="1">
    <location>
        <begin position="1"/>
        <end position="59"/>
    </location>
</feature>